<evidence type="ECO:0000256" key="2">
    <source>
        <dbReference type="ARBA" id="ARBA00022737"/>
    </source>
</evidence>
<dbReference type="Gene3D" id="6.10.250.3220">
    <property type="match status" value="1"/>
</dbReference>
<dbReference type="InterPro" id="IPR000571">
    <property type="entry name" value="Znf_CCCH"/>
</dbReference>
<evidence type="ECO:0000256" key="5">
    <source>
        <dbReference type="PROSITE-ProRule" id="PRU00723"/>
    </source>
</evidence>
<dbReference type="SUPFAM" id="SSF90229">
    <property type="entry name" value="CCCH zinc finger"/>
    <property type="match status" value="2"/>
</dbReference>
<keyword evidence="9" id="KW-1185">Reference proteome</keyword>
<feature type="domain" description="C3H1-type" evidence="7">
    <location>
        <begin position="81"/>
        <end position="109"/>
    </location>
</feature>
<accession>A0A0R3U898</accession>
<keyword evidence="1 5" id="KW-0479">Metal-binding</keyword>
<protein>
    <recommendedName>
        <fullName evidence="7">C3H1-type domain-containing protein</fullName>
    </recommendedName>
</protein>
<dbReference type="Proteomes" id="UP000267029">
    <property type="component" value="Unassembled WGS sequence"/>
</dbReference>
<dbReference type="EMBL" id="UXSR01000622">
    <property type="protein sequence ID" value="VDD77087.1"/>
    <property type="molecule type" value="Genomic_DNA"/>
</dbReference>
<dbReference type="STRING" id="53468.A0A0R3U898"/>
<evidence type="ECO:0000259" key="7">
    <source>
        <dbReference type="PROSITE" id="PS50103"/>
    </source>
</evidence>
<evidence type="ECO:0000313" key="9">
    <source>
        <dbReference type="Proteomes" id="UP000267029"/>
    </source>
</evidence>
<gene>
    <name evidence="8" type="ORF">MCOS_LOCUS3090</name>
</gene>
<evidence type="ECO:0000313" key="8">
    <source>
        <dbReference type="EMBL" id="VDD77087.1"/>
    </source>
</evidence>
<dbReference type="GO" id="GO:0003729">
    <property type="term" value="F:mRNA binding"/>
    <property type="evidence" value="ECO:0007669"/>
    <property type="project" value="InterPro"/>
</dbReference>
<dbReference type="InterPro" id="IPR036855">
    <property type="entry name" value="Znf_CCCH_sf"/>
</dbReference>
<feature type="zinc finger region" description="C3H1-type" evidence="5">
    <location>
        <begin position="119"/>
        <end position="147"/>
    </location>
</feature>
<feature type="zinc finger region" description="C3H1-type" evidence="5">
    <location>
        <begin position="81"/>
        <end position="109"/>
    </location>
</feature>
<name>A0A0R3U898_MESCO</name>
<organism evidence="8 9">
    <name type="scientific">Mesocestoides corti</name>
    <name type="common">Flatworm</name>
    <dbReference type="NCBI Taxonomy" id="53468"/>
    <lineage>
        <taxon>Eukaryota</taxon>
        <taxon>Metazoa</taxon>
        <taxon>Spiralia</taxon>
        <taxon>Lophotrochozoa</taxon>
        <taxon>Platyhelminthes</taxon>
        <taxon>Cestoda</taxon>
        <taxon>Eucestoda</taxon>
        <taxon>Cyclophyllidea</taxon>
        <taxon>Mesocestoididae</taxon>
        <taxon>Mesocestoides</taxon>
    </lineage>
</organism>
<dbReference type="GO" id="GO:0008270">
    <property type="term" value="F:zinc ion binding"/>
    <property type="evidence" value="ECO:0007669"/>
    <property type="project" value="UniProtKB-KW"/>
</dbReference>
<dbReference type="PANTHER" id="PTHR12547">
    <property type="entry name" value="CCCH ZINC FINGER/TIS11-RELATED"/>
    <property type="match status" value="1"/>
</dbReference>
<keyword evidence="3 5" id="KW-0863">Zinc-finger</keyword>
<feature type="transmembrane region" description="Helical" evidence="6">
    <location>
        <begin position="147"/>
        <end position="170"/>
    </location>
</feature>
<dbReference type="SMART" id="SM00356">
    <property type="entry name" value="ZnF_C3H1"/>
    <property type="match status" value="2"/>
</dbReference>
<dbReference type="OrthoDB" id="410307at2759"/>
<dbReference type="PANTHER" id="PTHR12547:SF18">
    <property type="entry name" value="PROTEIN TIS11"/>
    <property type="match status" value="1"/>
</dbReference>
<evidence type="ECO:0000256" key="1">
    <source>
        <dbReference type="ARBA" id="ARBA00022723"/>
    </source>
</evidence>
<reference evidence="8 9" key="1">
    <citation type="submission" date="2018-10" db="EMBL/GenBank/DDBJ databases">
        <authorList>
            <consortium name="Pathogen Informatics"/>
        </authorList>
    </citation>
    <scope>NUCLEOTIDE SEQUENCE [LARGE SCALE GENOMIC DNA]</scope>
</reference>
<dbReference type="Pfam" id="PF00642">
    <property type="entry name" value="zf-CCCH"/>
    <property type="match status" value="2"/>
</dbReference>
<proteinExistence type="predicted"/>
<dbReference type="Gene3D" id="4.10.1000.10">
    <property type="entry name" value="Zinc finger, CCCH-type"/>
    <property type="match status" value="1"/>
</dbReference>
<keyword evidence="2" id="KW-0677">Repeat</keyword>
<evidence type="ECO:0000256" key="6">
    <source>
        <dbReference type="SAM" id="Phobius"/>
    </source>
</evidence>
<keyword evidence="4 5" id="KW-0862">Zinc</keyword>
<feature type="domain" description="C3H1-type" evidence="7">
    <location>
        <begin position="119"/>
        <end position="147"/>
    </location>
</feature>
<dbReference type="InterPro" id="IPR045877">
    <property type="entry name" value="ZFP36-like"/>
</dbReference>
<dbReference type="AlphaFoldDB" id="A0A0R3U898"/>
<dbReference type="PROSITE" id="PS50103">
    <property type="entry name" value="ZF_C3H1"/>
    <property type="match status" value="2"/>
</dbReference>
<evidence type="ECO:0000256" key="3">
    <source>
        <dbReference type="ARBA" id="ARBA00022771"/>
    </source>
</evidence>
<dbReference type="FunFam" id="4.10.1000.10:FF:000001">
    <property type="entry name" value="zinc finger CCCH domain-containing protein 15-like"/>
    <property type="match status" value="1"/>
</dbReference>
<keyword evidence="6" id="KW-0472">Membrane</keyword>
<keyword evidence="6" id="KW-0812">Transmembrane</keyword>
<keyword evidence="6" id="KW-1133">Transmembrane helix</keyword>
<evidence type="ECO:0000256" key="4">
    <source>
        <dbReference type="ARBA" id="ARBA00022833"/>
    </source>
</evidence>
<sequence length="223" mass="26277">MQIVQIQSQYRRKTAFATMRSTNLLQITQQMPRYRPILGRGNSQMRNSEEPLWSNSQLLQRRPAMHILIYPRHTSAHQNVLYKTRLCRHYERHGVCLSGETCLFAHGINELRLPQNHPKYRTKECEMFTRMGFCGYGSQCHFIHADIILAVVTSFMHICLHSYSLLLLLLRNITDLINRQLVLTNFKGDLDGGIAQHDVIFDTGYYRLRASGWCFNYYWQDYN</sequence>